<proteinExistence type="predicted"/>
<reference evidence="1 2" key="1">
    <citation type="journal article" date="2013" name="Genome Biol.">
        <title>Genome of Acanthamoeba castellanii highlights extensive lateral gene transfer and early evolution of tyrosine kinase signaling.</title>
        <authorList>
            <person name="Clarke M."/>
            <person name="Lohan A.J."/>
            <person name="Liu B."/>
            <person name="Lagkouvardos I."/>
            <person name="Roy S."/>
            <person name="Zafar N."/>
            <person name="Bertelli C."/>
            <person name="Schilde C."/>
            <person name="Kianianmomeni A."/>
            <person name="Burglin T.R."/>
            <person name="Frech C."/>
            <person name="Turcotte B."/>
            <person name="Kopec K.O."/>
            <person name="Synnott J.M."/>
            <person name="Choo C."/>
            <person name="Paponov I."/>
            <person name="Finkler A."/>
            <person name="Soon Heng Tan C."/>
            <person name="Hutchins A.P."/>
            <person name="Weinmeier T."/>
            <person name="Rattei T."/>
            <person name="Chu J.S."/>
            <person name="Gimenez G."/>
            <person name="Irimia M."/>
            <person name="Rigden D.J."/>
            <person name="Fitzpatrick D.A."/>
            <person name="Lorenzo-Morales J."/>
            <person name="Bateman A."/>
            <person name="Chiu C.H."/>
            <person name="Tang P."/>
            <person name="Hegemann P."/>
            <person name="Fromm H."/>
            <person name="Raoult D."/>
            <person name="Greub G."/>
            <person name="Miranda-Saavedra D."/>
            <person name="Chen N."/>
            <person name="Nash P."/>
            <person name="Ginger M.L."/>
            <person name="Horn M."/>
            <person name="Schaap P."/>
            <person name="Caler L."/>
            <person name="Loftus B."/>
        </authorList>
    </citation>
    <scope>NUCLEOTIDE SEQUENCE [LARGE SCALE GENOMIC DNA]</scope>
    <source>
        <strain evidence="1 2">Neff</strain>
    </source>
</reference>
<protein>
    <recommendedName>
        <fullName evidence="3">Zinc-ribbon domain-containing protein</fullName>
    </recommendedName>
</protein>
<dbReference type="AlphaFoldDB" id="L8GQ48"/>
<dbReference type="EMBL" id="KB008036">
    <property type="protein sequence ID" value="ELR15032.1"/>
    <property type="molecule type" value="Genomic_DNA"/>
</dbReference>
<dbReference type="VEuPathDB" id="AmoebaDB:ACA1_213090"/>
<dbReference type="RefSeq" id="XP_004337045.1">
    <property type="nucleotide sequence ID" value="XM_004336997.1"/>
</dbReference>
<dbReference type="KEGG" id="acan:ACA1_213090"/>
<name>L8GQ48_ACACF</name>
<evidence type="ECO:0008006" key="3">
    <source>
        <dbReference type="Google" id="ProtNLM"/>
    </source>
</evidence>
<sequence length="94" mass="9783">MALAIAVAALNRERAGAGVGEAEERRARALAAAMVAWAEGQAAQLMTTPATDDGREVGRPPRHNFCFKCGAALHSAATFCADCGVKLPREGDTE</sequence>
<organism evidence="1 2">
    <name type="scientific">Acanthamoeba castellanii (strain ATCC 30010 / Neff)</name>
    <dbReference type="NCBI Taxonomy" id="1257118"/>
    <lineage>
        <taxon>Eukaryota</taxon>
        <taxon>Amoebozoa</taxon>
        <taxon>Discosea</taxon>
        <taxon>Longamoebia</taxon>
        <taxon>Centramoebida</taxon>
        <taxon>Acanthamoebidae</taxon>
        <taxon>Acanthamoeba</taxon>
    </lineage>
</organism>
<gene>
    <name evidence="1" type="ORF">ACA1_213090</name>
</gene>
<dbReference type="GeneID" id="14915852"/>
<evidence type="ECO:0000313" key="2">
    <source>
        <dbReference type="Proteomes" id="UP000011083"/>
    </source>
</evidence>
<keyword evidence="2" id="KW-1185">Reference proteome</keyword>
<feature type="non-terminal residue" evidence="1">
    <location>
        <position position="94"/>
    </location>
</feature>
<accession>L8GQ48</accession>
<dbReference type="Proteomes" id="UP000011083">
    <property type="component" value="Unassembled WGS sequence"/>
</dbReference>
<evidence type="ECO:0000313" key="1">
    <source>
        <dbReference type="EMBL" id="ELR15032.1"/>
    </source>
</evidence>